<name>A0ABW5UTY0_9MICO</name>
<dbReference type="EMBL" id="JBHUNE010000001">
    <property type="protein sequence ID" value="MFD2757103.1"/>
    <property type="molecule type" value="Genomic_DNA"/>
</dbReference>
<dbReference type="RefSeq" id="WP_019618436.1">
    <property type="nucleotide sequence ID" value="NZ_JBHUNE010000001.1"/>
</dbReference>
<sequence length="140" mass="15576">MSRSEGKALEALLEGRGYPVFLGEVPSTFDGDLVASRERRYVLILPTFTPDVQTRFTGSYAARDASFVVHCYARTFDEAGWLAEAVDAVLRPRGFGVRPVVEGRNCHPIKRSESYGPDREEAGAGLWDAFSEYGFMSYPK</sequence>
<evidence type="ECO:0008006" key="3">
    <source>
        <dbReference type="Google" id="ProtNLM"/>
    </source>
</evidence>
<accession>A0ABW5UTY0</accession>
<reference evidence="2" key="1">
    <citation type="journal article" date="2019" name="Int. J. Syst. Evol. Microbiol.">
        <title>The Global Catalogue of Microorganisms (GCM) 10K type strain sequencing project: providing services to taxonomists for standard genome sequencing and annotation.</title>
        <authorList>
            <consortium name="The Broad Institute Genomics Platform"/>
            <consortium name="The Broad Institute Genome Sequencing Center for Infectious Disease"/>
            <person name="Wu L."/>
            <person name="Ma J."/>
        </authorList>
    </citation>
    <scope>NUCLEOTIDE SEQUENCE [LARGE SCALE GENOMIC DNA]</scope>
    <source>
        <strain evidence="2">TISTR 1514</strain>
    </source>
</reference>
<evidence type="ECO:0000313" key="1">
    <source>
        <dbReference type="EMBL" id="MFD2757103.1"/>
    </source>
</evidence>
<gene>
    <name evidence="1" type="ORF">ACFSW7_01775</name>
</gene>
<evidence type="ECO:0000313" key="2">
    <source>
        <dbReference type="Proteomes" id="UP001597492"/>
    </source>
</evidence>
<organism evidence="1 2">
    <name type="scientific">Gulosibacter faecalis</name>
    <dbReference type="NCBI Taxonomy" id="272240"/>
    <lineage>
        <taxon>Bacteria</taxon>
        <taxon>Bacillati</taxon>
        <taxon>Actinomycetota</taxon>
        <taxon>Actinomycetes</taxon>
        <taxon>Micrococcales</taxon>
        <taxon>Microbacteriaceae</taxon>
        <taxon>Gulosibacter</taxon>
    </lineage>
</organism>
<comment type="caution">
    <text evidence="1">The sequence shown here is derived from an EMBL/GenBank/DDBJ whole genome shotgun (WGS) entry which is preliminary data.</text>
</comment>
<keyword evidence="2" id="KW-1185">Reference proteome</keyword>
<dbReference type="Proteomes" id="UP001597492">
    <property type="component" value="Unassembled WGS sequence"/>
</dbReference>
<protein>
    <recommendedName>
        <fullName evidence="3">DUF4265 domain-containing protein</fullName>
    </recommendedName>
</protein>
<proteinExistence type="predicted"/>